<evidence type="ECO:0000256" key="3">
    <source>
        <dbReference type="ARBA" id="ARBA00022448"/>
    </source>
</evidence>
<evidence type="ECO:0000256" key="4">
    <source>
        <dbReference type="ARBA" id="ARBA00022475"/>
    </source>
</evidence>
<dbReference type="NCBIfam" id="TIGR03153">
    <property type="entry name" value="cytochr_NrfH"/>
    <property type="match status" value="1"/>
</dbReference>
<dbReference type="EMBL" id="AP025292">
    <property type="protein sequence ID" value="BDD00306.1"/>
    <property type="molecule type" value="Genomic_DNA"/>
</dbReference>
<dbReference type="InterPro" id="IPR024717">
    <property type="entry name" value="NapC/NirT/NrfH"/>
</dbReference>
<comment type="PTM">
    <text evidence="12">Binds 4 heme groups per subunit.</text>
</comment>
<keyword evidence="8 12" id="KW-0249">Electron transport</keyword>
<evidence type="ECO:0000256" key="5">
    <source>
        <dbReference type="ARBA" id="ARBA00022617"/>
    </source>
</evidence>
<sequence>MGKIFKFFVPPKQWRLPVTILLGVFFGLATYTVYVSKAWVYLSDDPAACVNCHIMAPQYATWQHSAHREQATCNDCHVPHDSALRKYYFKAMDGLRHATMFTLRMEPQVIKIHEAGAGVVQENCQRCHDHLTETNKNLQVSYQEAEHGKGKLCWDCHREVPHGRVNSLSSTPNARVPLPSSVVPEWLRKIKK</sequence>
<evidence type="ECO:0000259" key="14">
    <source>
        <dbReference type="Pfam" id="PF03264"/>
    </source>
</evidence>
<keyword evidence="6 13" id="KW-0812">Transmembrane</keyword>
<dbReference type="InterPro" id="IPR036280">
    <property type="entry name" value="Multihaem_cyt_sf"/>
</dbReference>
<evidence type="ECO:0000256" key="2">
    <source>
        <dbReference type="ARBA" id="ARBA00007395"/>
    </source>
</evidence>
<evidence type="ECO:0000256" key="7">
    <source>
        <dbReference type="ARBA" id="ARBA00022723"/>
    </source>
</evidence>
<keyword evidence="3 12" id="KW-0813">Transport</keyword>
<evidence type="ECO:0000256" key="8">
    <source>
        <dbReference type="ARBA" id="ARBA00022982"/>
    </source>
</evidence>
<evidence type="ECO:0000256" key="12">
    <source>
        <dbReference type="PIRNR" id="PIRNR000013"/>
    </source>
</evidence>
<proteinExistence type="inferred from homology"/>
<gene>
    <name evidence="15" type="ORF">PEPS_25860</name>
</gene>
<evidence type="ECO:0000256" key="13">
    <source>
        <dbReference type="SAM" id="Phobius"/>
    </source>
</evidence>
<evidence type="ECO:0000256" key="6">
    <source>
        <dbReference type="ARBA" id="ARBA00022692"/>
    </source>
</evidence>
<dbReference type="SUPFAM" id="SSF48695">
    <property type="entry name" value="Multiheme cytochromes"/>
    <property type="match status" value="1"/>
</dbReference>
<evidence type="ECO:0000256" key="10">
    <source>
        <dbReference type="ARBA" id="ARBA00023004"/>
    </source>
</evidence>
<keyword evidence="7 12" id="KW-0479">Metal-binding</keyword>
<name>A0ABN6LBF3_9BACT</name>
<dbReference type="Proteomes" id="UP001354989">
    <property type="component" value="Chromosome"/>
</dbReference>
<dbReference type="Gene3D" id="1.10.3820.10">
    <property type="entry name" value="Di-heme elbow motif domain"/>
    <property type="match status" value="1"/>
</dbReference>
<feature type="transmembrane region" description="Helical" evidence="13">
    <location>
        <begin position="20"/>
        <end position="42"/>
    </location>
</feature>
<organism evidence="15 16">
    <name type="scientific">Persicobacter psychrovividus</name>
    <dbReference type="NCBI Taxonomy" id="387638"/>
    <lineage>
        <taxon>Bacteria</taxon>
        <taxon>Pseudomonadati</taxon>
        <taxon>Bacteroidota</taxon>
        <taxon>Cytophagia</taxon>
        <taxon>Cytophagales</taxon>
        <taxon>Persicobacteraceae</taxon>
        <taxon>Persicobacter</taxon>
    </lineage>
</organism>
<accession>A0ABN6LBF3</accession>
<dbReference type="InterPro" id="IPR005126">
    <property type="entry name" value="NapC/NirT_cyt_c_N"/>
</dbReference>
<comment type="subcellular location">
    <subcellularLocation>
        <location evidence="1">Cell membrane</location>
        <topology evidence="1">Single-pass membrane protein</topology>
    </subcellularLocation>
</comment>
<keyword evidence="9 13" id="KW-1133">Transmembrane helix</keyword>
<dbReference type="InterPro" id="IPR051174">
    <property type="entry name" value="Cytochrome_c-type_ET"/>
</dbReference>
<dbReference type="RefSeq" id="WP_332919529.1">
    <property type="nucleotide sequence ID" value="NZ_AP025292.1"/>
</dbReference>
<dbReference type="InterPro" id="IPR038266">
    <property type="entry name" value="NapC/NirT_cytc_sf"/>
</dbReference>
<keyword evidence="11 13" id="KW-0472">Membrane</keyword>
<evidence type="ECO:0000256" key="1">
    <source>
        <dbReference type="ARBA" id="ARBA00004162"/>
    </source>
</evidence>
<keyword evidence="4" id="KW-1003">Cell membrane</keyword>
<reference evidence="15 16" key="1">
    <citation type="submission" date="2021-12" db="EMBL/GenBank/DDBJ databases">
        <title>Genome sequencing of bacteria with rrn-lacking chromosome and rrn-plasmid.</title>
        <authorList>
            <person name="Anda M."/>
            <person name="Iwasaki W."/>
        </authorList>
    </citation>
    <scope>NUCLEOTIDE SEQUENCE [LARGE SCALE GENOMIC DNA]</scope>
    <source>
        <strain evidence="15 16">NBRC 101262</strain>
    </source>
</reference>
<dbReference type="PIRSF" id="PIRSF000013">
    <property type="entry name" value="4_hem_cytochrm_NapC"/>
    <property type="match status" value="1"/>
</dbReference>
<protein>
    <recommendedName>
        <fullName evidence="12">Cytochrome c-type protein</fullName>
    </recommendedName>
</protein>
<evidence type="ECO:0000256" key="9">
    <source>
        <dbReference type="ARBA" id="ARBA00022989"/>
    </source>
</evidence>
<dbReference type="Pfam" id="PF03264">
    <property type="entry name" value="Cytochrom_NNT"/>
    <property type="match status" value="1"/>
</dbReference>
<keyword evidence="10 12" id="KW-0408">Iron</keyword>
<keyword evidence="5 12" id="KW-0349">Heme</keyword>
<dbReference type="PANTHER" id="PTHR30333">
    <property type="entry name" value="CYTOCHROME C-TYPE PROTEIN"/>
    <property type="match status" value="1"/>
</dbReference>
<feature type="domain" description="NapC/NirT cytochrome c N-terminal" evidence="14">
    <location>
        <begin position="14"/>
        <end position="164"/>
    </location>
</feature>
<evidence type="ECO:0000313" key="16">
    <source>
        <dbReference type="Proteomes" id="UP001354989"/>
    </source>
</evidence>
<dbReference type="PANTHER" id="PTHR30333:SF1">
    <property type="entry name" value="CYTOCHROME C-TYPE PROTEIN NAPC"/>
    <property type="match status" value="1"/>
</dbReference>
<comment type="similarity">
    <text evidence="2">Belongs to the NapC/NirT/NrfH family.</text>
</comment>
<evidence type="ECO:0000313" key="15">
    <source>
        <dbReference type="EMBL" id="BDD00306.1"/>
    </source>
</evidence>
<evidence type="ECO:0000256" key="11">
    <source>
        <dbReference type="ARBA" id="ARBA00023136"/>
    </source>
</evidence>
<dbReference type="InterPro" id="IPR017571">
    <property type="entry name" value="NrfH"/>
</dbReference>
<keyword evidence="16" id="KW-1185">Reference proteome</keyword>